<proteinExistence type="predicted"/>
<accession>A0AAN6IE53</accession>
<protein>
    <submittedName>
        <fullName evidence="1">Uncharacterized protein</fullName>
    </submittedName>
</protein>
<comment type="caution">
    <text evidence="1">The sequence shown here is derived from an EMBL/GenBank/DDBJ whole genome shotgun (WGS) entry which is preliminary data.</text>
</comment>
<evidence type="ECO:0000313" key="1">
    <source>
        <dbReference type="EMBL" id="KAI1614151.1"/>
    </source>
</evidence>
<name>A0AAN6IE53_9EURO</name>
<dbReference type="Proteomes" id="UP001203852">
    <property type="component" value="Unassembled WGS sequence"/>
</dbReference>
<dbReference type="AlphaFoldDB" id="A0AAN6IE53"/>
<reference evidence="1" key="1">
    <citation type="journal article" date="2022" name="bioRxiv">
        <title>Deciphering the potential niche of two novel black yeast fungi from a biological soil crust based on their genomes, phenotypes, and melanin regulation.</title>
        <authorList>
            <consortium name="DOE Joint Genome Institute"/>
            <person name="Carr E.C."/>
            <person name="Barton Q."/>
            <person name="Grambo S."/>
            <person name="Sullivan M."/>
            <person name="Renfro C.M."/>
            <person name="Kuo A."/>
            <person name="Pangilinan J."/>
            <person name="Lipzen A."/>
            <person name="Keymanesh K."/>
            <person name="Savage E."/>
            <person name="Barry K."/>
            <person name="Grigoriev I.V."/>
            <person name="Riekhof W.R."/>
            <person name="Harris S.S."/>
        </authorList>
    </citation>
    <scope>NUCLEOTIDE SEQUENCE</scope>
    <source>
        <strain evidence="1">JF 03-4F</strain>
    </source>
</reference>
<keyword evidence="2" id="KW-1185">Reference proteome</keyword>
<evidence type="ECO:0000313" key="2">
    <source>
        <dbReference type="Proteomes" id="UP001203852"/>
    </source>
</evidence>
<gene>
    <name evidence="1" type="ORF">EDD36DRAFT_417998</name>
</gene>
<organism evidence="1 2">
    <name type="scientific">Exophiala viscosa</name>
    <dbReference type="NCBI Taxonomy" id="2486360"/>
    <lineage>
        <taxon>Eukaryota</taxon>
        <taxon>Fungi</taxon>
        <taxon>Dikarya</taxon>
        <taxon>Ascomycota</taxon>
        <taxon>Pezizomycotina</taxon>
        <taxon>Eurotiomycetes</taxon>
        <taxon>Chaetothyriomycetidae</taxon>
        <taxon>Chaetothyriales</taxon>
        <taxon>Herpotrichiellaceae</taxon>
        <taxon>Exophiala</taxon>
    </lineage>
</organism>
<dbReference type="EMBL" id="MU404353">
    <property type="protein sequence ID" value="KAI1614151.1"/>
    <property type="molecule type" value="Genomic_DNA"/>
</dbReference>
<sequence>MPSSFSGIQYMHFDPSNLPEPLPSVWTTVEQTPPTSGQRVQEVFESSSSSAISPSPLSEPRYNIDVATSTDELAVSAVQGAIPDIGEHIFVWIWGQIQTLPETHAMLGPPVAGQIKMPKTSTRANGCCWEQCARRIGRAVRDTMGAQVPAGSCWMTTKSSIMRYQISMNGIAYRSFNTVRLIAFLADSSDSNWRNFKADSSQVGSRAIDHPFNHRCHRGPAYNNQDNGTMRCINGLEHGHFATKEENESAKVCGLVSARVLCPGHGENTTKCFFTHENGHPKPCLNMEEWVPRCECQPKCY</sequence>